<gene>
    <name evidence="2" type="ORF">RIF25_08145</name>
</gene>
<dbReference type="InterPro" id="IPR029058">
    <property type="entry name" value="AB_hydrolase_fold"/>
</dbReference>
<dbReference type="PANTHER" id="PTHR47909">
    <property type="entry name" value="ALPHA/BETA-HYDROLASES SUPERFAMILY PROTEIN"/>
    <property type="match status" value="1"/>
</dbReference>
<dbReference type="EMBL" id="JAVMIP010000006">
    <property type="protein sequence ID" value="MDS3860784.1"/>
    <property type="molecule type" value="Genomic_DNA"/>
</dbReference>
<dbReference type="SUPFAM" id="SSF53474">
    <property type="entry name" value="alpha/beta-Hydrolases"/>
    <property type="match status" value="1"/>
</dbReference>
<feature type="domain" description="AB hydrolase-1" evidence="1">
    <location>
        <begin position="55"/>
        <end position="123"/>
    </location>
</feature>
<dbReference type="Pfam" id="PF00561">
    <property type="entry name" value="Abhydrolase_1"/>
    <property type="match status" value="1"/>
</dbReference>
<keyword evidence="3" id="KW-1185">Reference proteome</keyword>
<evidence type="ECO:0000313" key="2">
    <source>
        <dbReference type="EMBL" id="MDS3860784.1"/>
    </source>
</evidence>
<dbReference type="Proteomes" id="UP001268256">
    <property type="component" value="Unassembled WGS sequence"/>
</dbReference>
<sequence>MSLPVVILPGYLAGADDYVPLQKSLLALGIPARIVPLRGQDWLVTIGGRPVIPILAQLAATVAQAQAESGHEQVNIIGHSAGGWIARVYLGDQPYCGQAWDGKRHVKTLVSLGTPHTSQERWTRKNLDFVNTTYPGAFYDQVQYICVAGKAIYGQNAWPLERWFTYQSYQLTCGEGQAWGDGVTPVVSAHLEGAENITLEGVLHAPRSRSRDCPNAPWYGTESVISSWVNYFT</sequence>
<dbReference type="AlphaFoldDB" id="A0AAE4FSM6"/>
<dbReference type="RefSeq" id="WP_322878049.1">
    <property type="nucleotide sequence ID" value="NZ_JAVMIP010000006.1"/>
</dbReference>
<evidence type="ECO:0000313" key="3">
    <source>
        <dbReference type="Proteomes" id="UP001268256"/>
    </source>
</evidence>
<keyword evidence="2" id="KW-0378">Hydrolase</keyword>
<dbReference type="Gene3D" id="3.40.50.1820">
    <property type="entry name" value="alpha/beta hydrolase"/>
    <property type="match status" value="1"/>
</dbReference>
<evidence type="ECO:0000259" key="1">
    <source>
        <dbReference type="Pfam" id="PF00561"/>
    </source>
</evidence>
<proteinExistence type="predicted"/>
<name>A0AAE4FSM6_9CYAN</name>
<accession>A0AAE4FSM6</accession>
<reference evidence="3" key="1">
    <citation type="submission" date="2023-07" db="EMBL/GenBank/DDBJ databases">
        <authorList>
            <person name="Luz R."/>
            <person name="Cordeiro R."/>
            <person name="Fonseca A."/>
            <person name="Goncalves V."/>
        </authorList>
    </citation>
    <scope>NUCLEOTIDE SEQUENCE [LARGE SCALE GENOMIC DNA]</scope>
    <source>
        <strain evidence="3">BACA0444</strain>
    </source>
</reference>
<dbReference type="InterPro" id="IPR000073">
    <property type="entry name" value="AB_hydrolase_1"/>
</dbReference>
<comment type="caution">
    <text evidence="2">The sequence shown here is derived from an EMBL/GenBank/DDBJ whole genome shotgun (WGS) entry which is preliminary data.</text>
</comment>
<organism evidence="2 3">
    <name type="scientific">Pseudocalidococcus azoricus BACA0444</name>
    <dbReference type="NCBI Taxonomy" id="2918990"/>
    <lineage>
        <taxon>Bacteria</taxon>
        <taxon>Bacillati</taxon>
        <taxon>Cyanobacteriota</taxon>
        <taxon>Cyanophyceae</taxon>
        <taxon>Acaryochloridales</taxon>
        <taxon>Thermosynechococcaceae</taxon>
        <taxon>Pseudocalidococcus</taxon>
        <taxon>Pseudocalidococcus azoricus</taxon>
    </lineage>
</organism>
<dbReference type="GO" id="GO:0016787">
    <property type="term" value="F:hydrolase activity"/>
    <property type="evidence" value="ECO:0007669"/>
    <property type="project" value="UniProtKB-KW"/>
</dbReference>
<dbReference type="PANTHER" id="PTHR47909:SF2">
    <property type="entry name" value="GPI INOSITOL-DEACYLASE"/>
    <property type="match status" value="1"/>
</dbReference>
<protein>
    <submittedName>
        <fullName evidence="2">Alpha/beta fold hydrolase</fullName>
    </submittedName>
</protein>